<gene>
    <name evidence="6" type="ORF">SAMN05216233_12628</name>
</gene>
<dbReference type="InterPro" id="IPR050611">
    <property type="entry name" value="ABCF"/>
</dbReference>
<evidence type="ECO:0000256" key="2">
    <source>
        <dbReference type="ARBA" id="ARBA00022741"/>
    </source>
</evidence>
<sequence length="624" mass="69461">MVNLENITKSYGGQQLFDDVSFKINTRERVGLVGRNGHGKTTLFRLITGEEEADSGQVTIPKNYRIGYVTQHIRFTEETVLEEAALGLPDHDSDQLWKVEKILAGLGFSQEAMGQHPGDFSGGFQVRLNLARVLVSDPDLLLLDEPTNYLDITSIRWIEGFLKAWPRELLLITHDRGFMDRVVSHTVGIHRGRVRKVTGNTEACYTQIAQEEEIYEKTRLNDEKKRKEMEQFISRFRAKARLANMVQSRVKTLNKMEKKDKLASLDTLGFSFRSCPIKGKQLYTAENLSFGYDGGPELIRNFSLTLGPRDRICVVGQNGRGKTTLLKLLAGELTPKAGTITHHPSAAPGFYEQTNVSSINPMRSVEDEILCAHPDVERQQARNICGAMMFEGDQALKKCSVLSGGEKSRVMLGKLLVTPLNLLFLDEPTNHLDMESCDSLMAAVDNFDGTVVMVTHNELFLHAVATRLVVFRNGGVELFDGTYAEFLEKVGWGDDPEGTVSETLAMDTEEASAPKKSVGKKESRKLRSAIISRRNKETAPLRKKMAAAEEAIDASEKEINRINDDLLEATQAGDSGRITSLSKELHHHNSVIDEGFEVLETSSDELDRLEASFNAELEELGGAV</sequence>
<dbReference type="InterPro" id="IPR032781">
    <property type="entry name" value="ABC_tran_Xtn"/>
</dbReference>
<dbReference type="AlphaFoldDB" id="A0A1G5J862"/>
<dbReference type="PROSITE" id="PS50893">
    <property type="entry name" value="ABC_TRANSPORTER_2"/>
    <property type="match status" value="2"/>
</dbReference>
<dbReference type="SUPFAM" id="SSF52540">
    <property type="entry name" value="P-loop containing nucleoside triphosphate hydrolases"/>
    <property type="match status" value="2"/>
</dbReference>
<keyword evidence="2" id="KW-0547">Nucleotide-binding</keyword>
<evidence type="ECO:0000256" key="1">
    <source>
        <dbReference type="ARBA" id="ARBA00022737"/>
    </source>
</evidence>
<dbReference type="PANTHER" id="PTHR19211">
    <property type="entry name" value="ATP-BINDING TRANSPORT PROTEIN-RELATED"/>
    <property type="match status" value="1"/>
</dbReference>
<dbReference type="OrthoDB" id="9808609at2"/>
<name>A0A1G5J862_9BACT</name>
<keyword evidence="1" id="KW-0677">Repeat</keyword>
<dbReference type="GO" id="GO:0016887">
    <property type="term" value="F:ATP hydrolysis activity"/>
    <property type="evidence" value="ECO:0007669"/>
    <property type="project" value="InterPro"/>
</dbReference>
<keyword evidence="7" id="KW-1185">Reference proteome</keyword>
<proteinExistence type="predicted"/>
<dbReference type="InterPro" id="IPR003593">
    <property type="entry name" value="AAA+_ATPase"/>
</dbReference>
<dbReference type="Gene3D" id="3.40.50.300">
    <property type="entry name" value="P-loop containing nucleotide triphosphate hydrolases"/>
    <property type="match status" value="2"/>
</dbReference>
<dbReference type="CDD" id="cd03221">
    <property type="entry name" value="ABCF_EF-3"/>
    <property type="match status" value="2"/>
</dbReference>
<dbReference type="Pfam" id="PF00005">
    <property type="entry name" value="ABC_tran"/>
    <property type="match status" value="2"/>
</dbReference>
<dbReference type="RefSeq" id="WP_092215054.1">
    <property type="nucleotide sequence ID" value="NZ_FMUX01000026.1"/>
</dbReference>
<evidence type="ECO:0000259" key="5">
    <source>
        <dbReference type="PROSITE" id="PS50893"/>
    </source>
</evidence>
<dbReference type="InterPro" id="IPR003439">
    <property type="entry name" value="ABC_transporter-like_ATP-bd"/>
</dbReference>
<feature type="domain" description="ABC transporter" evidence="5">
    <location>
        <begin position="2"/>
        <end position="216"/>
    </location>
</feature>
<dbReference type="InterPro" id="IPR027417">
    <property type="entry name" value="P-loop_NTPase"/>
</dbReference>
<feature type="domain" description="ABC transporter" evidence="5">
    <location>
        <begin position="283"/>
        <end position="498"/>
    </location>
</feature>
<dbReference type="EMBL" id="FMUX01000026">
    <property type="protein sequence ID" value="SCY84553.1"/>
    <property type="molecule type" value="Genomic_DNA"/>
</dbReference>
<dbReference type="SMART" id="SM00382">
    <property type="entry name" value="AAA"/>
    <property type="match status" value="2"/>
</dbReference>
<dbReference type="PROSITE" id="PS00211">
    <property type="entry name" value="ABC_TRANSPORTER_1"/>
    <property type="match status" value="1"/>
</dbReference>
<dbReference type="GO" id="GO:0005524">
    <property type="term" value="F:ATP binding"/>
    <property type="evidence" value="ECO:0007669"/>
    <property type="project" value="UniProtKB-KW"/>
</dbReference>
<dbReference type="Pfam" id="PF12848">
    <property type="entry name" value="ABC_tran_Xtn"/>
    <property type="match status" value="1"/>
</dbReference>
<protein>
    <submittedName>
        <fullName evidence="6">ATP-binding cassette, subfamily F, member 3</fullName>
    </submittedName>
</protein>
<evidence type="ECO:0000256" key="3">
    <source>
        <dbReference type="ARBA" id="ARBA00022840"/>
    </source>
</evidence>
<keyword evidence="4" id="KW-0175">Coiled coil</keyword>
<evidence type="ECO:0000313" key="7">
    <source>
        <dbReference type="Proteomes" id="UP000198870"/>
    </source>
</evidence>
<feature type="coiled-coil region" evidence="4">
    <location>
        <begin position="545"/>
        <end position="572"/>
    </location>
</feature>
<dbReference type="Proteomes" id="UP000198870">
    <property type="component" value="Unassembled WGS sequence"/>
</dbReference>
<evidence type="ECO:0000256" key="4">
    <source>
        <dbReference type="SAM" id="Coils"/>
    </source>
</evidence>
<dbReference type="STRING" id="419481.SAMN05216233_12628"/>
<evidence type="ECO:0000313" key="6">
    <source>
        <dbReference type="EMBL" id="SCY84553.1"/>
    </source>
</evidence>
<accession>A0A1G5J862</accession>
<dbReference type="InterPro" id="IPR017871">
    <property type="entry name" value="ABC_transporter-like_CS"/>
</dbReference>
<keyword evidence="3 6" id="KW-0067">ATP-binding</keyword>
<organism evidence="6 7">
    <name type="scientific">Desulfoluna spongiiphila</name>
    <dbReference type="NCBI Taxonomy" id="419481"/>
    <lineage>
        <taxon>Bacteria</taxon>
        <taxon>Pseudomonadati</taxon>
        <taxon>Thermodesulfobacteriota</taxon>
        <taxon>Desulfobacteria</taxon>
        <taxon>Desulfobacterales</taxon>
        <taxon>Desulfolunaceae</taxon>
        <taxon>Desulfoluna</taxon>
    </lineage>
</organism>
<reference evidence="6 7" key="1">
    <citation type="submission" date="2016-10" db="EMBL/GenBank/DDBJ databases">
        <authorList>
            <person name="de Groot N.N."/>
        </authorList>
    </citation>
    <scope>NUCLEOTIDE SEQUENCE [LARGE SCALE GENOMIC DNA]</scope>
    <source>
        <strain evidence="6 7">AA1</strain>
    </source>
</reference>
<dbReference type="PANTHER" id="PTHR19211:SF14">
    <property type="entry name" value="ATP-BINDING CASSETTE SUB-FAMILY F MEMBER 1"/>
    <property type="match status" value="1"/>
</dbReference>